<organism evidence="2 3">
    <name type="scientific">Leptomonas pyrrhocoris</name>
    <name type="common">Firebug parasite</name>
    <dbReference type="NCBI Taxonomy" id="157538"/>
    <lineage>
        <taxon>Eukaryota</taxon>
        <taxon>Discoba</taxon>
        <taxon>Euglenozoa</taxon>
        <taxon>Kinetoplastea</taxon>
        <taxon>Metakinetoplastina</taxon>
        <taxon>Trypanosomatida</taxon>
        <taxon>Trypanosomatidae</taxon>
        <taxon>Leishmaniinae</taxon>
        <taxon>Leptomonas</taxon>
    </lineage>
</organism>
<keyword evidence="3" id="KW-1185">Reference proteome</keyword>
<dbReference type="OrthoDB" id="255786at2759"/>
<comment type="caution">
    <text evidence="2">The sequence shown here is derived from an EMBL/GenBank/DDBJ whole genome shotgun (WGS) entry which is preliminary data.</text>
</comment>
<dbReference type="VEuPathDB" id="TriTrypDB:LpyrH10_14_2270"/>
<dbReference type="Proteomes" id="UP000037923">
    <property type="component" value="Unassembled WGS sequence"/>
</dbReference>
<name>A0A0M9FY77_LEPPY</name>
<evidence type="ECO:0000259" key="1">
    <source>
        <dbReference type="PROSITE" id="PS50280"/>
    </source>
</evidence>
<dbReference type="OMA" id="PTACEDW"/>
<proteinExistence type="predicted"/>
<protein>
    <recommendedName>
        <fullName evidence="1">SET domain-containing protein</fullName>
    </recommendedName>
</protein>
<dbReference type="EMBL" id="LGTL01000014">
    <property type="protein sequence ID" value="KPA78403.1"/>
    <property type="molecule type" value="Genomic_DNA"/>
</dbReference>
<dbReference type="InterPro" id="IPR001214">
    <property type="entry name" value="SET_dom"/>
</dbReference>
<dbReference type="SUPFAM" id="SSF82199">
    <property type="entry name" value="SET domain"/>
    <property type="match status" value="1"/>
</dbReference>
<feature type="domain" description="SET" evidence="1">
    <location>
        <begin position="192"/>
        <end position="322"/>
    </location>
</feature>
<dbReference type="PROSITE" id="PS50280">
    <property type="entry name" value="SET"/>
    <property type="match status" value="1"/>
</dbReference>
<dbReference type="InterPro" id="IPR046341">
    <property type="entry name" value="SET_dom_sf"/>
</dbReference>
<dbReference type="GeneID" id="26906801"/>
<sequence>MVPIVVPTACEDWSLNIDNDSMRRFWWNNTYSITVWEETLNIDKQTETISDCDVWTKFIEVQIHCAFKICSVCHCPEESDDMKICCYCGSTVHDNCSEPATYEQIIWKSANLNFKEHMRACFHCQAVECEEPVPPTSPGQPDNVRRAVRRALTISDEYSPEITKQLQMISAEAEKSPNDASLMAELQKTVLSFFQSRRSLQMFRKERVASKAGGIGVVAAQDIPAFTIIGVYPGYLDFLSGEQGKLGRPTSKYALMEYNCANYFNEVFVEFQDTLTPFINEPNVDEKSNCAWIQEPHRKHGRLSVMCVCDVHEGEELTISYGPIYSRTYPYCYDAYAFHQAEGQAAAPCFYLWHWPTMEESDAKFVCCVAYNAKEDRYALWQNTA</sequence>
<dbReference type="Gene3D" id="2.170.270.10">
    <property type="entry name" value="SET domain"/>
    <property type="match status" value="1"/>
</dbReference>
<dbReference type="AlphaFoldDB" id="A0A0M9FY77"/>
<evidence type="ECO:0000313" key="3">
    <source>
        <dbReference type="Proteomes" id="UP000037923"/>
    </source>
</evidence>
<dbReference type="Pfam" id="PF00856">
    <property type="entry name" value="SET"/>
    <property type="match status" value="1"/>
</dbReference>
<gene>
    <name evidence="2" type="ORF">ABB37_06512</name>
</gene>
<accession>A0A0M9FY77</accession>
<evidence type="ECO:0000313" key="2">
    <source>
        <dbReference type="EMBL" id="KPA78403.1"/>
    </source>
</evidence>
<dbReference type="RefSeq" id="XP_015656842.1">
    <property type="nucleotide sequence ID" value="XM_015804864.1"/>
</dbReference>
<reference evidence="2 3" key="1">
    <citation type="submission" date="2015-07" db="EMBL/GenBank/DDBJ databases">
        <title>High-quality genome of monoxenous trypanosomatid Leptomonas pyrrhocoris.</title>
        <authorList>
            <person name="Flegontov P."/>
            <person name="Butenko A."/>
            <person name="Firsov S."/>
            <person name="Vlcek C."/>
            <person name="Logacheva M.D."/>
            <person name="Field M."/>
            <person name="Filatov D."/>
            <person name="Flegontova O."/>
            <person name="Gerasimov E."/>
            <person name="Jackson A.P."/>
            <person name="Kelly S."/>
            <person name="Opperdoes F."/>
            <person name="O'Reilly A."/>
            <person name="Votypka J."/>
            <person name="Yurchenko V."/>
            <person name="Lukes J."/>
        </authorList>
    </citation>
    <scope>NUCLEOTIDE SEQUENCE [LARGE SCALE GENOMIC DNA]</scope>
    <source>
        <strain evidence="2">H10</strain>
    </source>
</reference>